<accession>X1MQY5</accession>
<proteinExistence type="predicted"/>
<organism evidence="1">
    <name type="scientific">marine sediment metagenome</name>
    <dbReference type="NCBI Taxonomy" id="412755"/>
    <lineage>
        <taxon>unclassified sequences</taxon>
        <taxon>metagenomes</taxon>
        <taxon>ecological metagenomes</taxon>
    </lineage>
</organism>
<dbReference type="AlphaFoldDB" id="X1MQY5"/>
<protein>
    <submittedName>
        <fullName evidence="1">Uncharacterized protein</fullName>
    </submittedName>
</protein>
<reference evidence="1" key="1">
    <citation type="journal article" date="2014" name="Front. Microbiol.">
        <title>High frequency of phylogenetically diverse reductive dehalogenase-homologous genes in deep subseafloor sedimentary metagenomes.</title>
        <authorList>
            <person name="Kawai M."/>
            <person name="Futagami T."/>
            <person name="Toyoda A."/>
            <person name="Takaki Y."/>
            <person name="Nishi S."/>
            <person name="Hori S."/>
            <person name="Arai W."/>
            <person name="Tsubouchi T."/>
            <person name="Morono Y."/>
            <person name="Uchiyama I."/>
            <person name="Ito T."/>
            <person name="Fujiyama A."/>
            <person name="Inagaki F."/>
            <person name="Takami H."/>
        </authorList>
    </citation>
    <scope>NUCLEOTIDE SEQUENCE</scope>
    <source>
        <strain evidence="1">Expedition CK06-06</strain>
    </source>
</reference>
<gene>
    <name evidence="1" type="ORF">S06H3_12584</name>
</gene>
<sequence length="68" mass="8223">MNKEEEIKIVMGDNRIITRKELFKRKEIFHKELAKIPFEEKIKMLIYLQKIVNNIQKFSKGKQSNKTD</sequence>
<comment type="caution">
    <text evidence="1">The sequence shown here is derived from an EMBL/GenBank/DDBJ whole genome shotgun (WGS) entry which is preliminary data.</text>
</comment>
<evidence type="ECO:0000313" key="1">
    <source>
        <dbReference type="EMBL" id="GAI08794.1"/>
    </source>
</evidence>
<dbReference type="EMBL" id="BARV01006153">
    <property type="protein sequence ID" value="GAI08794.1"/>
    <property type="molecule type" value="Genomic_DNA"/>
</dbReference>
<name>X1MQY5_9ZZZZ</name>